<dbReference type="InterPro" id="IPR001173">
    <property type="entry name" value="Glyco_trans_2-like"/>
</dbReference>
<feature type="domain" description="Glycosyltransferase 2-like" evidence="3">
    <location>
        <begin position="7"/>
        <end position="137"/>
    </location>
</feature>
<dbReference type="PANTHER" id="PTHR43630:SF1">
    <property type="entry name" value="POLY-BETA-1,6-N-ACETYL-D-GLUCOSAMINE SYNTHASE"/>
    <property type="match status" value="1"/>
</dbReference>
<sequence>MSDIEITVGICAYNEAQIIERAIRSIFSQKLSGIVVKEVLVVSSGSTDDTDEIVTKLIPEFPPLRLFRQEKREGKNSAINCYLDNKTCDIVVMLNADNVFGTDDSLQKLVEPFRDPKVGITGGRPIPTNDKKDKIGFAVHMMWCMHHELALVHPKIGELIAFRDIGTRLPTDMQSDEDIIRMKLEQAGYICVYVGDSIILNRGPETLEDFMKQRIRVNIGECTMKKMYNYDIPTWNTKYLIHALYDSIHELGFHPYKMLYVAMLERKCRRIAQEHVDKGEDNMSIWDRVDSTKKL</sequence>
<evidence type="ECO:0000313" key="4">
    <source>
        <dbReference type="EMBL" id="AYQ54288.1"/>
    </source>
</evidence>
<gene>
    <name evidence="4" type="ORF">BKD89_00435</name>
</gene>
<organism evidence="4 5">
    <name type="scientific">Methanomethylophilus alvi</name>
    <dbReference type="NCBI Taxonomy" id="1291540"/>
    <lineage>
        <taxon>Archaea</taxon>
        <taxon>Methanobacteriati</taxon>
        <taxon>Thermoplasmatota</taxon>
        <taxon>Thermoplasmata</taxon>
        <taxon>Methanomassiliicoccales</taxon>
        <taxon>Methanomethylophilaceae</taxon>
        <taxon>Methanomethylophilus</taxon>
    </lineage>
</organism>
<evidence type="ECO:0000259" key="3">
    <source>
        <dbReference type="Pfam" id="PF00535"/>
    </source>
</evidence>
<dbReference type="EMBL" id="CP017686">
    <property type="protein sequence ID" value="AYQ54288.1"/>
    <property type="molecule type" value="Genomic_DNA"/>
</dbReference>
<evidence type="ECO:0000313" key="5">
    <source>
        <dbReference type="Proteomes" id="UP000273278"/>
    </source>
</evidence>
<proteinExistence type="predicted"/>
<dbReference type="GO" id="GO:0016757">
    <property type="term" value="F:glycosyltransferase activity"/>
    <property type="evidence" value="ECO:0007669"/>
    <property type="project" value="UniProtKB-KW"/>
</dbReference>
<dbReference type="Pfam" id="PF00535">
    <property type="entry name" value="Glycos_transf_2"/>
    <property type="match status" value="1"/>
</dbReference>
<name>A0A3G3IF37_9ARCH</name>
<dbReference type="GeneID" id="41320891"/>
<dbReference type="SUPFAM" id="SSF53448">
    <property type="entry name" value="Nucleotide-diphospho-sugar transferases"/>
    <property type="match status" value="1"/>
</dbReference>
<reference evidence="4 5" key="1">
    <citation type="submission" date="2016-10" db="EMBL/GenBank/DDBJ databases">
        <title>Complete genome of the TMA-utilizing, human hosted archaeon Methanomethylophilus alvus Gen. nov, sp. nov., strain Mx-05, derived from a pure culture.</title>
        <authorList>
            <person name="Brugere J.-F."/>
            <person name="Ben Hania W."/>
            <person name="Chaudhary P.P."/>
            <person name="Gaci N."/>
            <person name="Borrel G."/>
            <person name="Cao Van Tuat L."/>
            <person name="Fardeau M.-L."/>
            <person name="Harris H.M.B."/>
            <person name="O'Toole P.W."/>
            <person name="Ollivier B."/>
        </authorList>
    </citation>
    <scope>NUCLEOTIDE SEQUENCE [LARGE SCALE GENOMIC DNA]</scope>
    <source>
        <strain evidence="4 5">Mx-05</strain>
    </source>
</reference>
<dbReference type="Gene3D" id="3.90.550.10">
    <property type="entry name" value="Spore Coat Polysaccharide Biosynthesis Protein SpsA, Chain A"/>
    <property type="match status" value="1"/>
</dbReference>
<evidence type="ECO:0000256" key="1">
    <source>
        <dbReference type="ARBA" id="ARBA00022676"/>
    </source>
</evidence>
<evidence type="ECO:0000256" key="2">
    <source>
        <dbReference type="ARBA" id="ARBA00022679"/>
    </source>
</evidence>
<keyword evidence="2 4" id="KW-0808">Transferase</keyword>
<dbReference type="RefSeq" id="WP_015503997.1">
    <property type="nucleotide sequence ID" value="NZ_CAYAVP010000033.1"/>
</dbReference>
<dbReference type="AlphaFoldDB" id="A0A3G3IF37"/>
<dbReference type="Proteomes" id="UP000273278">
    <property type="component" value="Chromosome"/>
</dbReference>
<protein>
    <submittedName>
        <fullName evidence="4">Bi-functional transferase/deacetylase</fullName>
    </submittedName>
</protein>
<keyword evidence="1" id="KW-0328">Glycosyltransferase</keyword>
<dbReference type="OMA" id="NSAINCY"/>
<dbReference type="InterPro" id="IPR029044">
    <property type="entry name" value="Nucleotide-diphossugar_trans"/>
</dbReference>
<accession>A0A3G3IF37</accession>
<dbReference type="PANTHER" id="PTHR43630">
    <property type="entry name" value="POLY-BETA-1,6-N-ACETYL-D-GLUCOSAMINE SYNTHASE"/>
    <property type="match status" value="1"/>
</dbReference>